<accession>A0A3N2Q5K1</accession>
<feature type="compositionally biased region" description="Basic and acidic residues" evidence="1">
    <location>
        <begin position="129"/>
        <end position="143"/>
    </location>
</feature>
<evidence type="ECO:0000256" key="1">
    <source>
        <dbReference type="SAM" id="MobiDB-lite"/>
    </source>
</evidence>
<reference evidence="2 3" key="1">
    <citation type="journal article" date="2018" name="Mol. Ecol.">
        <title>The obligate alkalophilic soda-lake fungus Sodiomyces alkalinus has shifted to a protein diet.</title>
        <authorList>
            <person name="Grum-Grzhimaylo A.A."/>
            <person name="Falkoski D.L."/>
            <person name="van den Heuvel J."/>
            <person name="Valero-Jimenez C.A."/>
            <person name="Min B."/>
            <person name="Choi I.G."/>
            <person name="Lipzen A."/>
            <person name="Daum C.G."/>
            <person name="Aanen D.K."/>
            <person name="Tsang A."/>
            <person name="Henrissat B."/>
            <person name="Bilanenko E.N."/>
            <person name="de Vries R.P."/>
            <person name="van Kan J.A.L."/>
            <person name="Grigoriev I.V."/>
            <person name="Debets A.J.M."/>
        </authorList>
    </citation>
    <scope>NUCLEOTIDE SEQUENCE [LARGE SCALE GENOMIC DNA]</scope>
    <source>
        <strain evidence="2 3">F11</strain>
    </source>
</reference>
<keyword evidence="3" id="KW-1185">Reference proteome</keyword>
<gene>
    <name evidence="2" type="ORF">SODALDRAFT_354169</name>
</gene>
<evidence type="ECO:0000313" key="3">
    <source>
        <dbReference type="Proteomes" id="UP000272025"/>
    </source>
</evidence>
<feature type="compositionally biased region" description="Basic and acidic residues" evidence="1">
    <location>
        <begin position="75"/>
        <end position="94"/>
    </location>
</feature>
<feature type="region of interest" description="Disordered" evidence="1">
    <location>
        <begin position="51"/>
        <end position="146"/>
    </location>
</feature>
<dbReference type="GeneID" id="39582171"/>
<dbReference type="RefSeq" id="XP_028469857.1">
    <property type="nucleotide sequence ID" value="XM_028613693.1"/>
</dbReference>
<evidence type="ECO:0000313" key="2">
    <source>
        <dbReference type="EMBL" id="ROT42051.1"/>
    </source>
</evidence>
<proteinExistence type="predicted"/>
<dbReference type="AlphaFoldDB" id="A0A3N2Q5K1"/>
<dbReference type="EMBL" id="ML119051">
    <property type="protein sequence ID" value="ROT42051.1"/>
    <property type="molecule type" value="Genomic_DNA"/>
</dbReference>
<feature type="compositionally biased region" description="Pro residues" evidence="1">
    <location>
        <begin position="56"/>
        <end position="69"/>
    </location>
</feature>
<sequence>MVCGYEGIVGHIGHLFLVFSWQQRGSLSANSSRWVTVIGKMLTDQRMWIDRSSPLTPIPPPTITPPGLLPPSHQTSRDGTDSGRAVSRETDEAPKTAAGGQTTGRRRMAESPSNEGRGMEAAVPPGEAEESRGRRTDQPKRTTQDLCVSLERQDRSLDLAHNEQIWTSRTADVVYDSSGLKGTPDPGPSSLGRPA</sequence>
<protein>
    <submittedName>
        <fullName evidence="2">Uncharacterized protein</fullName>
    </submittedName>
</protein>
<dbReference type="Proteomes" id="UP000272025">
    <property type="component" value="Unassembled WGS sequence"/>
</dbReference>
<organism evidence="2 3">
    <name type="scientific">Sodiomyces alkalinus (strain CBS 110278 / VKM F-3762 / F11)</name>
    <name type="common">Alkaliphilic filamentous fungus</name>
    <dbReference type="NCBI Taxonomy" id="1314773"/>
    <lineage>
        <taxon>Eukaryota</taxon>
        <taxon>Fungi</taxon>
        <taxon>Dikarya</taxon>
        <taxon>Ascomycota</taxon>
        <taxon>Pezizomycotina</taxon>
        <taxon>Sordariomycetes</taxon>
        <taxon>Hypocreomycetidae</taxon>
        <taxon>Glomerellales</taxon>
        <taxon>Plectosphaerellaceae</taxon>
        <taxon>Sodiomyces</taxon>
    </lineage>
</organism>
<feature type="region of interest" description="Disordered" evidence="1">
    <location>
        <begin position="168"/>
        <end position="195"/>
    </location>
</feature>
<name>A0A3N2Q5K1_SODAK</name>